<gene>
    <name evidence="1" type="ORF">GCM10022378_11460</name>
</gene>
<comment type="caution">
    <text evidence="1">The sequence shown here is derived from an EMBL/GenBank/DDBJ whole genome shotgun (WGS) entry which is preliminary data.</text>
</comment>
<evidence type="ECO:0000313" key="2">
    <source>
        <dbReference type="Proteomes" id="UP001500920"/>
    </source>
</evidence>
<dbReference type="EMBL" id="BAABCK010000021">
    <property type="protein sequence ID" value="GAA3723085.1"/>
    <property type="molecule type" value="Genomic_DNA"/>
</dbReference>
<accession>A0ABP7ER74</accession>
<evidence type="ECO:0000313" key="1">
    <source>
        <dbReference type="EMBL" id="GAA3723085.1"/>
    </source>
</evidence>
<name>A0ABP7ER74_9STAP</name>
<protein>
    <submittedName>
        <fullName evidence="1">Uncharacterized protein</fullName>
    </submittedName>
</protein>
<dbReference type="RefSeq" id="WP_344702311.1">
    <property type="nucleotide sequence ID" value="NZ_BAABCK010000021.1"/>
</dbReference>
<reference evidence="2" key="1">
    <citation type="journal article" date="2019" name="Int. J. Syst. Evol. Microbiol.">
        <title>The Global Catalogue of Microorganisms (GCM) 10K type strain sequencing project: providing services to taxonomists for standard genome sequencing and annotation.</title>
        <authorList>
            <consortium name="The Broad Institute Genomics Platform"/>
            <consortium name="The Broad Institute Genome Sequencing Center for Infectious Disease"/>
            <person name="Wu L."/>
            <person name="Ma J."/>
        </authorList>
    </citation>
    <scope>NUCLEOTIDE SEQUENCE [LARGE SCALE GENOMIC DNA]</scope>
    <source>
        <strain evidence="2">JCM 16981</strain>
    </source>
</reference>
<proteinExistence type="predicted"/>
<sequence>MKAAVSDFGSKDFFMTVNANFIRLGQDDIREDFLHIADKVIMPGDRITLIGKADRKARSIHLNESDFLEYRGTFTDGFHTLAVFAVNGSAPEGLYESFFYLDHKQLCIMTNYGQSATDIQANEIHVLEEIK</sequence>
<dbReference type="Proteomes" id="UP001500920">
    <property type="component" value="Unassembled WGS sequence"/>
</dbReference>
<keyword evidence="2" id="KW-1185">Reference proteome</keyword>
<organism evidence="1 2">
    <name type="scientific">Salinicoccus jeotgali</name>
    <dbReference type="NCBI Taxonomy" id="381634"/>
    <lineage>
        <taxon>Bacteria</taxon>
        <taxon>Bacillati</taxon>
        <taxon>Bacillota</taxon>
        <taxon>Bacilli</taxon>
        <taxon>Bacillales</taxon>
        <taxon>Staphylococcaceae</taxon>
        <taxon>Salinicoccus</taxon>
    </lineage>
</organism>